<dbReference type="EMBL" id="LBXB01000012">
    <property type="protein sequence ID" value="KKR19946.1"/>
    <property type="molecule type" value="Genomic_DNA"/>
</dbReference>
<feature type="domain" description="GTP cyclohydrolase II" evidence="6">
    <location>
        <begin position="59"/>
        <end position="232"/>
    </location>
</feature>
<keyword evidence="5" id="KW-0456">Lyase</keyword>
<evidence type="ECO:0000256" key="4">
    <source>
        <dbReference type="ARBA" id="ARBA00023211"/>
    </source>
</evidence>
<organism evidence="7 8">
    <name type="scientific">Candidatus Nomurabacteria bacterium GW2011_GWC2_39_41</name>
    <dbReference type="NCBI Taxonomy" id="1618754"/>
    <lineage>
        <taxon>Bacteria</taxon>
        <taxon>Candidatus Nomuraibacteriota</taxon>
    </lineage>
</organism>
<sequence>MELNLEAIAARTNRTVEGVQHLIDQAKQSMIPLGRQVSVVEDGATRWFIVTRQGVGRIITDFGEFHQFDFHVDDAWGKYSVLFFGTIDDNLMPVLKNQEVLLVRVDSGCETGQLFGDRTCECREQLALAMQTVARNGEGAIINIPSQDGRGLGLPFKLATLRLQSQLKLNTVEAANAVAPNGVIDIRTYSGVVGILKYFAIPTTTKMNLATNNPRKARVFEENGYTVVDYTPIVIPATDLTREHLKAKQEHLGHINLIPKPKEGDQDEDIL</sequence>
<accession>A0A837HR32</accession>
<protein>
    <submittedName>
        <fullName evidence="7">Riboflavin biosynthesis protein RibA</fullName>
    </submittedName>
</protein>
<name>A0A837HR32_9BACT</name>
<evidence type="ECO:0000313" key="8">
    <source>
        <dbReference type="Proteomes" id="UP000034656"/>
    </source>
</evidence>
<evidence type="ECO:0000256" key="3">
    <source>
        <dbReference type="ARBA" id="ARBA00022842"/>
    </source>
</evidence>
<dbReference type="GO" id="GO:0009231">
    <property type="term" value="P:riboflavin biosynthetic process"/>
    <property type="evidence" value="ECO:0007669"/>
    <property type="project" value="UniProtKB-UniPathway"/>
</dbReference>
<evidence type="ECO:0000313" key="7">
    <source>
        <dbReference type="EMBL" id="KKR19946.1"/>
    </source>
</evidence>
<comment type="caution">
    <text evidence="7">The sequence shown here is derived from an EMBL/GenBank/DDBJ whole genome shotgun (WGS) entry which is preliminary data.</text>
</comment>
<evidence type="ECO:0000256" key="2">
    <source>
        <dbReference type="ARBA" id="ARBA00022619"/>
    </source>
</evidence>
<dbReference type="InterPro" id="IPR036144">
    <property type="entry name" value="RibA-like_sf"/>
</dbReference>
<evidence type="ECO:0000256" key="5">
    <source>
        <dbReference type="ARBA" id="ARBA00023239"/>
    </source>
</evidence>
<dbReference type="InterPro" id="IPR032677">
    <property type="entry name" value="GTP_cyclohydro_II"/>
</dbReference>
<dbReference type="Pfam" id="PF00925">
    <property type="entry name" value="GTP_cyclohydro2"/>
    <property type="match status" value="1"/>
</dbReference>
<evidence type="ECO:0000256" key="1">
    <source>
        <dbReference type="ARBA" id="ARBA00005104"/>
    </source>
</evidence>
<proteinExistence type="predicted"/>
<dbReference type="AlphaFoldDB" id="A0A837HR32"/>
<dbReference type="PANTHER" id="PTHR21327">
    <property type="entry name" value="GTP CYCLOHYDROLASE II-RELATED"/>
    <property type="match status" value="1"/>
</dbReference>
<dbReference type="UniPathway" id="UPA00275"/>
<reference evidence="7 8" key="1">
    <citation type="journal article" date="2015" name="Nature">
        <title>rRNA introns, odd ribosomes, and small enigmatic genomes across a large radiation of phyla.</title>
        <authorList>
            <person name="Brown C.T."/>
            <person name="Hug L.A."/>
            <person name="Thomas B.C."/>
            <person name="Sharon I."/>
            <person name="Castelle C.J."/>
            <person name="Singh A."/>
            <person name="Wilkins M.J."/>
            <person name="Williams K.H."/>
            <person name="Banfield J.F."/>
        </authorList>
    </citation>
    <scope>NUCLEOTIDE SEQUENCE [LARGE SCALE GENOMIC DNA]</scope>
</reference>
<dbReference type="GO" id="GO:0008686">
    <property type="term" value="F:3,4-dihydroxy-2-butanone-4-phosphate synthase activity"/>
    <property type="evidence" value="ECO:0007669"/>
    <property type="project" value="TreeGrafter"/>
</dbReference>
<dbReference type="Gene3D" id="3.40.50.10990">
    <property type="entry name" value="GTP cyclohydrolase II"/>
    <property type="match status" value="1"/>
</dbReference>
<evidence type="ECO:0000259" key="6">
    <source>
        <dbReference type="Pfam" id="PF00925"/>
    </source>
</evidence>
<dbReference type="Proteomes" id="UP000034656">
    <property type="component" value="Unassembled WGS sequence"/>
</dbReference>
<dbReference type="GO" id="GO:0005829">
    <property type="term" value="C:cytosol"/>
    <property type="evidence" value="ECO:0007669"/>
    <property type="project" value="TreeGrafter"/>
</dbReference>
<keyword evidence="4" id="KW-0464">Manganese</keyword>
<comment type="pathway">
    <text evidence="1">Cofactor biosynthesis; riboflavin biosynthesis.</text>
</comment>
<keyword evidence="3" id="KW-0460">Magnesium</keyword>
<gene>
    <name evidence="7" type="ORF">UT51_C0012G0005</name>
</gene>
<keyword evidence="2" id="KW-0686">Riboflavin biosynthesis</keyword>
<dbReference type="SUPFAM" id="SSF142695">
    <property type="entry name" value="RibA-like"/>
    <property type="match status" value="1"/>
</dbReference>
<dbReference type="PANTHER" id="PTHR21327:SF46">
    <property type="entry name" value="3,4-DIHYDROXY-2-BUTANONE 4-PHOSPHATE SYNTHASE"/>
    <property type="match status" value="1"/>
</dbReference>